<evidence type="ECO:0000313" key="4">
    <source>
        <dbReference type="EMBL" id="SDZ04244.1"/>
    </source>
</evidence>
<dbReference type="PANTHER" id="PTHR32089:SF112">
    <property type="entry name" value="LYSOZYME-LIKE PROTEIN-RELATED"/>
    <property type="match status" value="1"/>
</dbReference>
<evidence type="ECO:0000313" key="5">
    <source>
        <dbReference type="Proteomes" id="UP000198625"/>
    </source>
</evidence>
<dbReference type="InterPro" id="IPR004089">
    <property type="entry name" value="MCPsignal_dom"/>
</dbReference>
<dbReference type="GO" id="GO:0016020">
    <property type="term" value="C:membrane"/>
    <property type="evidence" value="ECO:0007669"/>
    <property type="project" value="InterPro"/>
</dbReference>
<keyword evidence="5" id="KW-1185">Reference proteome</keyword>
<dbReference type="EMBL" id="FNQE01000016">
    <property type="protein sequence ID" value="SDZ04244.1"/>
    <property type="molecule type" value="Genomic_DNA"/>
</dbReference>
<dbReference type="Pfam" id="PF00015">
    <property type="entry name" value="MCPsignal"/>
    <property type="match status" value="1"/>
</dbReference>
<dbReference type="Gene3D" id="1.10.287.950">
    <property type="entry name" value="Methyl-accepting chemotaxis protein"/>
    <property type="match status" value="1"/>
</dbReference>
<name>A0A1H3PSM2_9FIRM</name>
<dbReference type="AlphaFoldDB" id="A0A1H3PSM2"/>
<evidence type="ECO:0000256" key="2">
    <source>
        <dbReference type="PROSITE-ProRule" id="PRU00284"/>
    </source>
</evidence>
<proteinExistence type="predicted"/>
<sequence length="264" mass="28714">MNIAIVGAGRGGANLIRSLAGVDSIKITMVVDLDSNAPGIVLAKNLGIRHSVSIDDISKVPVDMIIEATGTQRVADILIEKFESRYKIIDSHAALLVSTLVDGNMSTLEKMNKQIEIINHTSASVQENLHSIYDSINKVHSVSENLVHSTETSKKYIEESDKVVQYVNKIANQTKILGLNANIEAARAGEYGKGFAVVAKEVQVLAGNSEQFASEINEILGKLSEEIYKINIEIDKLKNLSNSQIEHSKLVSSAMDELTREASN</sequence>
<evidence type="ECO:0000256" key="1">
    <source>
        <dbReference type="ARBA" id="ARBA00023224"/>
    </source>
</evidence>
<dbReference type="InterPro" id="IPR036291">
    <property type="entry name" value="NAD(P)-bd_dom_sf"/>
</dbReference>
<dbReference type="Proteomes" id="UP000198625">
    <property type="component" value="Unassembled WGS sequence"/>
</dbReference>
<evidence type="ECO:0000259" key="3">
    <source>
        <dbReference type="PROSITE" id="PS50111"/>
    </source>
</evidence>
<protein>
    <submittedName>
        <fullName evidence="4">Methyl-accepting chemotaxis protein</fullName>
    </submittedName>
</protein>
<dbReference type="STRING" id="415015.SAMN05660462_01631"/>
<dbReference type="RefSeq" id="WP_176967920.1">
    <property type="nucleotide sequence ID" value="NZ_FNQE01000016.1"/>
</dbReference>
<reference evidence="5" key="1">
    <citation type="submission" date="2016-10" db="EMBL/GenBank/DDBJ databases">
        <authorList>
            <person name="Varghese N."/>
            <person name="Submissions S."/>
        </authorList>
    </citation>
    <scope>NUCLEOTIDE SEQUENCE [LARGE SCALE GENOMIC DNA]</scope>
    <source>
        <strain evidence="5">DSM 21650</strain>
    </source>
</reference>
<accession>A0A1H3PSM2</accession>
<organism evidence="4 5">
    <name type="scientific">Proteiniborus ethanoligenes</name>
    <dbReference type="NCBI Taxonomy" id="415015"/>
    <lineage>
        <taxon>Bacteria</taxon>
        <taxon>Bacillati</taxon>
        <taxon>Bacillota</taxon>
        <taxon>Clostridia</taxon>
        <taxon>Eubacteriales</taxon>
        <taxon>Proteiniborus</taxon>
    </lineage>
</organism>
<dbReference type="SUPFAM" id="SSF58104">
    <property type="entry name" value="Methyl-accepting chemotaxis protein (MCP) signaling domain"/>
    <property type="match status" value="1"/>
</dbReference>
<dbReference type="SMART" id="SM00283">
    <property type="entry name" value="MA"/>
    <property type="match status" value="1"/>
</dbReference>
<keyword evidence="1 2" id="KW-0807">Transducer</keyword>
<dbReference type="SUPFAM" id="SSF51735">
    <property type="entry name" value="NAD(P)-binding Rossmann-fold domains"/>
    <property type="match status" value="1"/>
</dbReference>
<dbReference type="PANTHER" id="PTHR32089">
    <property type="entry name" value="METHYL-ACCEPTING CHEMOTAXIS PROTEIN MCPB"/>
    <property type="match status" value="1"/>
</dbReference>
<dbReference type="GO" id="GO:0007165">
    <property type="term" value="P:signal transduction"/>
    <property type="evidence" value="ECO:0007669"/>
    <property type="project" value="UniProtKB-KW"/>
</dbReference>
<gene>
    <name evidence="4" type="ORF">SAMN05660462_01631</name>
</gene>
<feature type="domain" description="Methyl-accepting transducer" evidence="3">
    <location>
        <begin position="101"/>
        <end position="264"/>
    </location>
</feature>
<dbReference type="PROSITE" id="PS50111">
    <property type="entry name" value="CHEMOTAXIS_TRANSDUC_2"/>
    <property type="match status" value="1"/>
</dbReference>